<sequence length="50" mass="6007">MLVLFYYMPYCGIVMTDDKMESFIFQLNVRVKELKRRKKDNCCILCCSCN</sequence>
<proteinExistence type="predicted"/>
<accession>A0A2P2J9E7</accession>
<protein>
    <submittedName>
        <fullName evidence="1">Uncharacterized protein MANES_01G231800</fullName>
    </submittedName>
</protein>
<reference evidence="1" key="1">
    <citation type="submission" date="2018-02" db="EMBL/GenBank/DDBJ databases">
        <title>Rhizophora mucronata_Transcriptome.</title>
        <authorList>
            <person name="Meera S.P."/>
            <person name="Sreeshan A."/>
            <person name="Augustine A."/>
        </authorList>
    </citation>
    <scope>NUCLEOTIDE SEQUENCE</scope>
    <source>
        <tissue evidence="1">Leaf</tissue>
    </source>
</reference>
<name>A0A2P2J9E7_RHIMU</name>
<dbReference type="AlphaFoldDB" id="A0A2P2J9E7"/>
<organism evidence="1">
    <name type="scientific">Rhizophora mucronata</name>
    <name type="common">Asiatic mangrove</name>
    <dbReference type="NCBI Taxonomy" id="61149"/>
    <lineage>
        <taxon>Eukaryota</taxon>
        <taxon>Viridiplantae</taxon>
        <taxon>Streptophyta</taxon>
        <taxon>Embryophyta</taxon>
        <taxon>Tracheophyta</taxon>
        <taxon>Spermatophyta</taxon>
        <taxon>Magnoliopsida</taxon>
        <taxon>eudicotyledons</taxon>
        <taxon>Gunneridae</taxon>
        <taxon>Pentapetalae</taxon>
        <taxon>rosids</taxon>
        <taxon>fabids</taxon>
        <taxon>Malpighiales</taxon>
        <taxon>Rhizophoraceae</taxon>
        <taxon>Rhizophora</taxon>
    </lineage>
</organism>
<dbReference type="EMBL" id="GGEC01009590">
    <property type="protein sequence ID" value="MBW90073.1"/>
    <property type="molecule type" value="Transcribed_RNA"/>
</dbReference>
<evidence type="ECO:0000313" key="1">
    <source>
        <dbReference type="EMBL" id="MBW90073.1"/>
    </source>
</evidence>